<proteinExistence type="predicted"/>
<evidence type="ECO:0000256" key="1">
    <source>
        <dbReference type="SAM" id="MobiDB-lite"/>
    </source>
</evidence>
<gene>
    <name evidence="2" type="ORF">PGLA1383_LOCUS11844</name>
</gene>
<feature type="non-terminal residue" evidence="2">
    <location>
        <position position="1"/>
    </location>
</feature>
<reference evidence="2" key="1">
    <citation type="submission" date="2021-02" db="EMBL/GenBank/DDBJ databases">
        <authorList>
            <person name="Dougan E. K."/>
            <person name="Rhodes N."/>
            <person name="Thang M."/>
            <person name="Chan C."/>
        </authorList>
    </citation>
    <scope>NUCLEOTIDE SEQUENCE</scope>
</reference>
<feature type="compositionally biased region" description="Basic and acidic residues" evidence="1">
    <location>
        <begin position="161"/>
        <end position="202"/>
    </location>
</feature>
<protein>
    <submittedName>
        <fullName evidence="2">Uncharacterized protein</fullName>
    </submittedName>
</protein>
<evidence type="ECO:0000313" key="3">
    <source>
        <dbReference type="Proteomes" id="UP000654075"/>
    </source>
</evidence>
<dbReference type="EMBL" id="CAJNNV010006210">
    <property type="protein sequence ID" value="CAE8593246.1"/>
    <property type="molecule type" value="Genomic_DNA"/>
</dbReference>
<evidence type="ECO:0000313" key="2">
    <source>
        <dbReference type="EMBL" id="CAE8593246.1"/>
    </source>
</evidence>
<organism evidence="2 3">
    <name type="scientific">Polarella glacialis</name>
    <name type="common">Dinoflagellate</name>
    <dbReference type="NCBI Taxonomy" id="89957"/>
    <lineage>
        <taxon>Eukaryota</taxon>
        <taxon>Sar</taxon>
        <taxon>Alveolata</taxon>
        <taxon>Dinophyceae</taxon>
        <taxon>Suessiales</taxon>
        <taxon>Suessiaceae</taxon>
        <taxon>Polarella</taxon>
    </lineage>
</organism>
<comment type="caution">
    <text evidence="2">The sequence shown here is derived from an EMBL/GenBank/DDBJ whole genome shotgun (WGS) entry which is preliminary data.</text>
</comment>
<dbReference type="Proteomes" id="UP000654075">
    <property type="component" value="Unassembled WGS sequence"/>
</dbReference>
<sequence length="211" mass="23580">LLAPGSQAALDTDTAGIVFAVAANVNEALFEHSFVSEQYAAVFEVSAVNTGTLPQDLQRQLDLEQEEIAEAVLAYGKSGGWPRGTPTQLPWDGTDEAVKRYVLAKQRQTKLDLLTSAMLLSGSRRATKNKDKHQGHTKDKPRTKAKKDKPRTNQGQRPRTKTKDKPRTKQGRNKDKPKTKIKDKPRTKTKDKPRTKNKDKPRTKAKGKPWT</sequence>
<name>A0A813E3H3_POLGL</name>
<feature type="region of interest" description="Disordered" evidence="1">
    <location>
        <begin position="122"/>
        <end position="211"/>
    </location>
</feature>
<accession>A0A813E3H3</accession>
<dbReference type="AlphaFoldDB" id="A0A813E3H3"/>
<feature type="compositionally biased region" description="Basic and acidic residues" evidence="1">
    <location>
        <begin position="128"/>
        <end position="142"/>
    </location>
</feature>
<keyword evidence="3" id="KW-1185">Reference proteome</keyword>